<keyword evidence="3" id="KW-1185">Reference proteome</keyword>
<dbReference type="EMBL" id="NHRJ02000004">
    <property type="protein sequence ID" value="PZE20910.1"/>
    <property type="molecule type" value="Genomic_DNA"/>
</dbReference>
<evidence type="ECO:0000259" key="1">
    <source>
        <dbReference type="Pfam" id="PF00725"/>
    </source>
</evidence>
<dbReference type="InterPro" id="IPR008927">
    <property type="entry name" value="6-PGluconate_DH-like_C_sf"/>
</dbReference>
<dbReference type="GO" id="GO:0016616">
    <property type="term" value="F:oxidoreductase activity, acting on the CH-OH group of donors, NAD or NADP as acceptor"/>
    <property type="evidence" value="ECO:0007669"/>
    <property type="project" value="InterPro"/>
</dbReference>
<dbReference type="Pfam" id="PF00725">
    <property type="entry name" value="3HCDH"/>
    <property type="match status" value="1"/>
</dbReference>
<organism evidence="2 3">
    <name type="scientific">Paenibacillus xerothermodurans</name>
    <dbReference type="NCBI Taxonomy" id="1977292"/>
    <lineage>
        <taxon>Bacteria</taxon>
        <taxon>Bacillati</taxon>
        <taxon>Bacillota</taxon>
        <taxon>Bacilli</taxon>
        <taxon>Bacillales</taxon>
        <taxon>Paenibacillaceae</taxon>
        <taxon>Paenibacillus</taxon>
    </lineage>
</organism>
<dbReference type="GO" id="GO:0006631">
    <property type="term" value="P:fatty acid metabolic process"/>
    <property type="evidence" value="ECO:0007669"/>
    <property type="project" value="InterPro"/>
</dbReference>
<evidence type="ECO:0000313" key="2">
    <source>
        <dbReference type="EMBL" id="PZE20910.1"/>
    </source>
</evidence>
<name>A0A2W1NB68_PAEXE</name>
<protein>
    <recommendedName>
        <fullName evidence="1">3-hydroxyacyl-CoA dehydrogenase C-terminal domain-containing protein</fullName>
    </recommendedName>
</protein>
<comment type="caution">
    <text evidence="2">The sequence shown here is derived from an EMBL/GenBank/DDBJ whole genome shotgun (WGS) entry which is preliminary data.</text>
</comment>
<reference evidence="2" key="1">
    <citation type="submission" date="2018-06" db="EMBL/GenBank/DDBJ databases">
        <title>Paenibacillus xerothermodurans sp. nov. an extremely dry heat resistant spore forming bacterium isolated from the soil of Cape Canaveral, Florida.</title>
        <authorList>
            <person name="Seuylemezian A."/>
            <person name="Kaur N."/>
            <person name="Patil P."/>
            <person name="Patil P."/>
            <person name="Mayilraj S."/>
            <person name="Vaishampayan P."/>
        </authorList>
    </citation>
    <scope>NUCLEOTIDE SEQUENCE [LARGE SCALE GENOMIC DNA]</scope>
    <source>
        <strain evidence="2">ATCC 27380</strain>
    </source>
</reference>
<evidence type="ECO:0000313" key="3">
    <source>
        <dbReference type="Proteomes" id="UP000214746"/>
    </source>
</evidence>
<dbReference type="Proteomes" id="UP000214746">
    <property type="component" value="Unassembled WGS sequence"/>
</dbReference>
<dbReference type="AlphaFoldDB" id="A0A2W1NB68"/>
<gene>
    <name evidence="2" type="ORF">CBW46_009460</name>
</gene>
<dbReference type="SUPFAM" id="SSF48179">
    <property type="entry name" value="6-phosphogluconate dehydrogenase C-terminal domain-like"/>
    <property type="match status" value="1"/>
</dbReference>
<dbReference type="Gene3D" id="1.10.1040.50">
    <property type="match status" value="1"/>
</dbReference>
<proteinExistence type="predicted"/>
<dbReference type="InterPro" id="IPR006108">
    <property type="entry name" value="3HC_DH_C"/>
</dbReference>
<dbReference type="OrthoDB" id="9771883at2"/>
<accession>A0A2W1NB68</accession>
<feature type="domain" description="3-hydroxyacyl-CoA dehydrogenase C-terminal" evidence="1">
    <location>
        <begin position="21"/>
        <end position="79"/>
    </location>
</feature>
<sequence length="81" mass="9315">MGGLSSLVRSVRLKGSEKYGRWGELIFQDFIGIDVNFATTESLHDGFFGDPRFRPHYFQQRMLQSGRLGRKSGGGYYDYEQ</sequence>